<keyword evidence="7" id="KW-1185">Reference proteome</keyword>
<dbReference type="PANTHER" id="PTHR30349">
    <property type="entry name" value="PHAGE INTEGRASE-RELATED"/>
    <property type="match status" value="1"/>
</dbReference>
<protein>
    <submittedName>
        <fullName evidence="6">Site-specific recombinase XerD</fullName>
    </submittedName>
</protein>
<name>A0A1G8SUD8_9PSED</name>
<dbReference type="Pfam" id="PF00589">
    <property type="entry name" value="Phage_integrase"/>
    <property type="match status" value="1"/>
</dbReference>
<dbReference type="GO" id="GO:0015074">
    <property type="term" value="P:DNA integration"/>
    <property type="evidence" value="ECO:0007669"/>
    <property type="project" value="UniProtKB-KW"/>
</dbReference>
<keyword evidence="3" id="KW-0238">DNA-binding</keyword>
<dbReference type="InterPro" id="IPR050090">
    <property type="entry name" value="Tyrosine_recombinase_XerCD"/>
</dbReference>
<organism evidence="6 7">
    <name type="scientific">Pseudomonas abietaniphila</name>
    <dbReference type="NCBI Taxonomy" id="89065"/>
    <lineage>
        <taxon>Bacteria</taxon>
        <taxon>Pseudomonadati</taxon>
        <taxon>Pseudomonadota</taxon>
        <taxon>Gammaproteobacteria</taxon>
        <taxon>Pseudomonadales</taxon>
        <taxon>Pseudomonadaceae</taxon>
        <taxon>Pseudomonas</taxon>
    </lineage>
</organism>
<dbReference type="SUPFAM" id="SSF56349">
    <property type="entry name" value="DNA breaking-rejoining enzymes"/>
    <property type="match status" value="1"/>
</dbReference>
<dbReference type="PANTHER" id="PTHR30349:SF41">
    <property type="entry name" value="INTEGRASE_RECOMBINASE PROTEIN MJ0367-RELATED"/>
    <property type="match status" value="1"/>
</dbReference>
<reference evidence="7" key="1">
    <citation type="submission" date="2016-10" db="EMBL/GenBank/DDBJ databases">
        <authorList>
            <person name="Varghese N."/>
            <person name="Submissions S."/>
        </authorList>
    </citation>
    <scope>NUCLEOTIDE SEQUENCE [LARGE SCALE GENOMIC DNA]</scope>
    <source>
        <strain evidence="7">ATCC 700689</strain>
    </source>
</reference>
<comment type="similarity">
    <text evidence="1">Belongs to the 'phage' integrase family.</text>
</comment>
<dbReference type="PROSITE" id="PS51898">
    <property type="entry name" value="TYR_RECOMBINASE"/>
    <property type="match status" value="1"/>
</dbReference>
<proteinExistence type="inferred from homology"/>
<sequence>MRIEQVILGTGERLPMLVDDDGLPLVHACEWLLARRLREFATLSRNASELLVAQRWAAKRHLDIYERIRLGRPFSEADLTSLIEHLGRPQPTSHKVAKLAVSPDTHNKRLSTTHRHLLWYIDELIADPSTSKERAEQLVAQRAKIDKIFLSAFKRTEGDRKHHKRLTLKQAQFLQDALDPDGTIRFGRDARGRLRNFLMVSLLIFLGLRTGELLSLRVHDVHFGAITTITIQRRSMSKIDPRRRPPRVKRLGRKLPIDSSRLGILLDDYINNERQWCLKHGKAQETGFLFLSDEGMPLSVDRLQQLFKDLRQRFPKELPPHLTAHSLRYTFTDTIYKELRKQGVEESRIEKILMWLRGDSSPESQDAYIDFGAMANEAVANFQSLMASKGNANDVPF</sequence>
<evidence type="ECO:0000313" key="7">
    <source>
        <dbReference type="Proteomes" id="UP000182894"/>
    </source>
</evidence>
<dbReference type="Proteomes" id="UP000182894">
    <property type="component" value="Unassembled WGS sequence"/>
</dbReference>
<keyword evidence="4" id="KW-0233">DNA recombination</keyword>
<dbReference type="EMBL" id="FNCO01000026">
    <property type="protein sequence ID" value="SDJ32773.1"/>
    <property type="molecule type" value="Genomic_DNA"/>
</dbReference>
<evidence type="ECO:0000256" key="4">
    <source>
        <dbReference type="ARBA" id="ARBA00023172"/>
    </source>
</evidence>
<dbReference type="Gene3D" id="1.10.443.10">
    <property type="entry name" value="Intergrase catalytic core"/>
    <property type="match status" value="1"/>
</dbReference>
<dbReference type="CDD" id="cd00397">
    <property type="entry name" value="DNA_BRE_C"/>
    <property type="match status" value="1"/>
</dbReference>
<dbReference type="InterPro" id="IPR011010">
    <property type="entry name" value="DNA_brk_join_enz"/>
</dbReference>
<evidence type="ECO:0000259" key="5">
    <source>
        <dbReference type="PROSITE" id="PS51898"/>
    </source>
</evidence>
<feature type="domain" description="Tyr recombinase" evidence="5">
    <location>
        <begin position="161"/>
        <end position="381"/>
    </location>
</feature>
<accession>A0A1G8SUD8</accession>
<dbReference type="GO" id="GO:0006310">
    <property type="term" value="P:DNA recombination"/>
    <property type="evidence" value="ECO:0007669"/>
    <property type="project" value="UniProtKB-KW"/>
</dbReference>
<evidence type="ECO:0000256" key="2">
    <source>
        <dbReference type="ARBA" id="ARBA00022908"/>
    </source>
</evidence>
<gene>
    <name evidence="6" type="ORF">SAMN05216605_12655</name>
</gene>
<evidence type="ECO:0000256" key="3">
    <source>
        <dbReference type="ARBA" id="ARBA00023125"/>
    </source>
</evidence>
<dbReference type="InterPro" id="IPR013762">
    <property type="entry name" value="Integrase-like_cat_sf"/>
</dbReference>
<dbReference type="AlphaFoldDB" id="A0A1G8SUD8"/>
<dbReference type="GO" id="GO:0003677">
    <property type="term" value="F:DNA binding"/>
    <property type="evidence" value="ECO:0007669"/>
    <property type="project" value="UniProtKB-KW"/>
</dbReference>
<dbReference type="OrthoDB" id="6819422at2"/>
<evidence type="ECO:0000313" key="6">
    <source>
        <dbReference type="EMBL" id="SDJ32773.1"/>
    </source>
</evidence>
<dbReference type="STRING" id="89065.SAMN05216605_12655"/>
<dbReference type="RefSeq" id="WP_062384512.1">
    <property type="nucleotide sequence ID" value="NZ_BBQJ01000051.1"/>
</dbReference>
<keyword evidence="2" id="KW-0229">DNA integration</keyword>
<dbReference type="InterPro" id="IPR002104">
    <property type="entry name" value="Integrase_catalytic"/>
</dbReference>
<evidence type="ECO:0000256" key="1">
    <source>
        <dbReference type="ARBA" id="ARBA00008857"/>
    </source>
</evidence>